<keyword evidence="11" id="KW-0732">Signal</keyword>
<feature type="domain" description="TonB-dependent receptor-like beta-barrel" evidence="12">
    <location>
        <begin position="200"/>
        <end position="645"/>
    </location>
</feature>
<evidence type="ECO:0000256" key="4">
    <source>
        <dbReference type="ARBA" id="ARBA00022692"/>
    </source>
</evidence>
<feature type="signal peptide" evidence="11">
    <location>
        <begin position="1"/>
        <end position="27"/>
    </location>
</feature>
<comment type="subcellular location">
    <subcellularLocation>
        <location evidence="1 8">Cell outer membrane</location>
        <topology evidence="1 8">Multi-pass membrane protein</topology>
    </subcellularLocation>
</comment>
<evidence type="ECO:0000256" key="1">
    <source>
        <dbReference type="ARBA" id="ARBA00004571"/>
    </source>
</evidence>
<dbReference type="Gene3D" id="2.170.130.10">
    <property type="entry name" value="TonB-dependent receptor, plug domain"/>
    <property type="match status" value="1"/>
</dbReference>
<evidence type="ECO:0000256" key="3">
    <source>
        <dbReference type="ARBA" id="ARBA00022452"/>
    </source>
</evidence>
<dbReference type="InterPro" id="IPR039426">
    <property type="entry name" value="TonB-dep_rcpt-like"/>
</dbReference>
<comment type="similarity">
    <text evidence="8 9">Belongs to the TonB-dependent receptor family.</text>
</comment>
<reference evidence="14 15" key="1">
    <citation type="submission" date="2023-11" db="EMBL/GenBank/DDBJ databases">
        <title>Complete genome of Pseudomonas benzenivorans BA3361.</title>
        <authorList>
            <person name="Shin S.Y."/>
            <person name="Song J."/>
            <person name="Kang H."/>
        </authorList>
    </citation>
    <scope>NUCLEOTIDE SEQUENCE [LARGE SCALE GENOMIC DNA]</scope>
    <source>
        <strain evidence="14 15">HNIBRBA3361</strain>
    </source>
</reference>
<evidence type="ECO:0000256" key="6">
    <source>
        <dbReference type="ARBA" id="ARBA00023136"/>
    </source>
</evidence>
<gene>
    <name evidence="14" type="ORF">SBP02_17070</name>
</gene>
<dbReference type="Proteomes" id="UP001305928">
    <property type="component" value="Chromosome"/>
</dbReference>
<keyword evidence="5 9" id="KW-0798">TonB box</keyword>
<dbReference type="PANTHER" id="PTHR30069">
    <property type="entry name" value="TONB-DEPENDENT OUTER MEMBRANE RECEPTOR"/>
    <property type="match status" value="1"/>
</dbReference>
<feature type="region of interest" description="Disordered" evidence="10">
    <location>
        <begin position="259"/>
        <end position="286"/>
    </location>
</feature>
<dbReference type="RefSeq" id="WP_318643558.1">
    <property type="nucleotide sequence ID" value="NZ_CP137892.1"/>
</dbReference>
<keyword evidence="7 8" id="KW-0998">Cell outer membrane</keyword>
<evidence type="ECO:0000313" key="14">
    <source>
        <dbReference type="EMBL" id="WPC04461.1"/>
    </source>
</evidence>
<dbReference type="PANTHER" id="PTHR30069:SF28">
    <property type="entry name" value="TONB-DEPENDENT RECEPTOR YNCD-RELATED"/>
    <property type="match status" value="1"/>
</dbReference>
<evidence type="ECO:0000313" key="15">
    <source>
        <dbReference type="Proteomes" id="UP001305928"/>
    </source>
</evidence>
<sequence length="684" mass="75132">MRHLSSLSLLALSIGPAWLGLAGAALAEPVQLQDSSVIGRQQPDPTAPTIAEKRAAFARIPGGAAVVDAETYKSGRSSTLQDALGMATGVFIQPRFGAEEARLSIRGSGLQRTFHGRGLLLLQDGAPVNLADGSFDFQTIEPLAAEHIEVLRGANAWRYGAANLGGALNFVSPTGKTAPPASLRAEGGSFGYRRLYGAFAQDFGDWDGFVSLGDYAQDGFRDHARQDSQRYFANLGGRINERLSTRFYLTHVQTDSELPGNLTKAQLRRDPQQASASSRSGDQRRDFDLNRLGNITSLQLEGGHSLTLSSFYSEKSLFHPIFQVLDIDSADYGLRLAHQWRSDDGWRWAGGVEASQGRSWDSRYQNVGGHKGRKVNELHQTARNLNAFAELEVPLAERWALLGGLAWLHQERDVDDRLRCNAFVPGFCLAQDESFQQTYVGRTGRIGLRHDLAEDVQLFVNLSQSFEPPTFSELTGGQVLSQNEAQRADTLETGLRWSRDSFDLDLALYRSEIRDELLSLNDAAGNPQGTVNAARTLHQGIELGGALRLGQLVLRGQYLFNDFRFDNDPVYGDNRLAGIPRQFLKGEALWQQGGWYAGPTLEWVPTHYNVDQAETLYAEGYAIWGLKGGYRPADGLGFFVEGRNLADKTYAATTGVIADARGQDSAQFLPGDGRALYAGLEWRL</sequence>
<dbReference type="InterPro" id="IPR037066">
    <property type="entry name" value="Plug_dom_sf"/>
</dbReference>
<dbReference type="PROSITE" id="PS52016">
    <property type="entry name" value="TONB_DEPENDENT_REC_3"/>
    <property type="match status" value="1"/>
</dbReference>
<feature type="chain" id="PRO_5046920771" evidence="11">
    <location>
        <begin position="28"/>
        <end position="684"/>
    </location>
</feature>
<organism evidence="14 15">
    <name type="scientific">Pseudomonas benzenivorans</name>
    <dbReference type="NCBI Taxonomy" id="556533"/>
    <lineage>
        <taxon>Bacteria</taxon>
        <taxon>Pseudomonadati</taxon>
        <taxon>Pseudomonadota</taxon>
        <taxon>Gammaproteobacteria</taxon>
        <taxon>Pseudomonadales</taxon>
        <taxon>Pseudomonadaceae</taxon>
        <taxon>Pseudomonas</taxon>
    </lineage>
</organism>
<dbReference type="CDD" id="cd01347">
    <property type="entry name" value="ligand_gated_channel"/>
    <property type="match status" value="1"/>
</dbReference>
<keyword evidence="15" id="KW-1185">Reference proteome</keyword>
<evidence type="ECO:0000256" key="11">
    <source>
        <dbReference type="SAM" id="SignalP"/>
    </source>
</evidence>
<evidence type="ECO:0000256" key="10">
    <source>
        <dbReference type="SAM" id="MobiDB-lite"/>
    </source>
</evidence>
<keyword evidence="6 8" id="KW-0472">Membrane</keyword>
<dbReference type="InterPro" id="IPR012910">
    <property type="entry name" value="Plug_dom"/>
</dbReference>
<proteinExistence type="inferred from homology"/>
<evidence type="ECO:0000256" key="9">
    <source>
        <dbReference type="RuleBase" id="RU003357"/>
    </source>
</evidence>
<keyword evidence="4 8" id="KW-0812">Transmembrane</keyword>
<dbReference type="EMBL" id="CP137892">
    <property type="protein sequence ID" value="WPC04461.1"/>
    <property type="molecule type" value="Genomic_DNA"/>
</dbReference>
<evidence type="ECO:0000259" key="13">
    <source>
        <dbReference type="Pfam" id="PF07715"/>
    </source>
</evidence>
<feature type="domain" description="TonB-dependent receptor plug" evidence="13">
    <location>
        <begin position="60"/>
        <end position="167"/>
    </location>
</feature>
<dbReference type="InterPro" id="IPR036942">
    <property type="entry name" value="Beta-barrel_TonB_sf"/>
</dbReference>
<keyword evidence="14" id="KW-0675">Receptor</keyword>
<protein>
    <submittedName>
        <fullName evidence="14">TonB-dependent receptor</fullName>
    </submittedName>
</protein>
<dbReference type="Pfam" id="PF07715">
    <property type="entry name" value="Plug"/>
    <property type="match status" value="1"/>
</dbReference>
<keyword evidence="3 8" id="KW-1134">Transmembrane beta strand</keyword>
<keyword evidence="2 8" id="KW-0813">Transport</keyword>
<evidence type="ECO:0000256" key="8">
    <source>
        <dbReference type="PROSITE-ProRule" id="PRU01360"/>
    </source>
</evidence>
<dbReference type="InterPro" id="IPR000531">
    <property type="entry name" value="Beta-barrel_TonB"/>
</dbReference>
<evidence type="ECO:0000256" key="5">
    <source>
        <dbReference type="ARBA" id="ARBA00023077"/>
    </source>
</evidence>
<evidence type="ECO:0000256" key="7">
    <source>
        <dbReference type="ARBA" id="ARBA00023237"/>
    </source>
</evidence>
<accession>A0ABZ0PU82</accession>
<dbReference type="Gene3D" id="2.40.170.20">
    <property type="entry name" value="TonB-dependent receptor, beta-barrel domain"/>
    <property type="match status" value="1"/>
</dbReference>
<dbReference type="SUPFAM" id="SSF56935">
    <property type="entry name" value="Porins"/>
    <property type="match status" value="1"/>
</dbReference>
<name>A0ABZ0PU82_9PSED</name>
<evidence type="ECO:0000256" key="2">
    <source>
        <dbReference type="ARBA" id="ARBA00022448"/>
    </source>
</evidence>
<dbReference type="Pfam" id="PF00593">
    <property type="entry name" value="TonB_dep_Rec_b-barrel"/>
    <property type="match status" value="1"/>
</dbReference>
<evidence type="ECO:0000259" key="12">
    <source>
        <dbReference type="Pfam" id="PF00593"/>
    </source>
</evidence>